<dbReference type="PANTHER" id="PTHR43413:SF1">
    <property type="entry name" value="SIROHEME DECARBOXYLASE NIRL SUBUNIT"/>
    <property type="match status" value="1"/>
</dbReference>
<evidence type="ECO:0000256" key="5">
    <source>
        <dbReference type="ARBA" id="ARBA00048470"/>
    </source>
</evidence>
<dbReference type="EC" id="4.1.1.111" evidence="4"/>
<comment type="pathway">
    <text evidence="2">Porphyrin-containing compound metabolism.</text>
</comment>
<organism evidence="8 9">
    <name type="scientific">Candidatus Propionivibrio dominans</name>
    <dbReference type="NCBI Taxonomy" id="2954373"/>
    <lineage>
        <taxon>Bacteria</taxon>
        <taxon>Pseudomonadati</taxon>
        <taxon>Pseudomonadota</taxon>
        <taxon>Betaproteobacteria</taxon>
        <taxon>Rhodocyclales</taxon>
        <taxon>Rhodocyclaceae</taxon>
        <taxon>Propionivibrio</taxon>
    </lineage>
</organism>
<dbReference type="InterPro" id="IPR040523">
    <property type="entry name" value="AsnC_trans_reg2"/>
</dbReference>
<reference evidence="8" key="1">
    <citation type="submission" date="2020-10" db="EMBL/GenBank/DDBJ databases">
        <title>Connecting structure to function with the recovery of over 1000 high-quality activated sludge metagenome-assembled genomes encoding full-length rRNA genes using long-read sequencing.</title>
        <authorList>
            <person name="Singleton C.M."/>
            <person name="Petriglieri F."/>
            <person name="Kristensen J.M."/>
            <person name="Kirkegaard R.H."/>
            <person name="Michaelsen T.Y."/>
            <person name="Andersen M.H."/>
            <person name="Karst S.M."/>
            <person name="Dueholm M.S."/>
            <person name="Nielsen P.H."/>
            <person name="Albertsen M."/>
        </authorList>
    </citation>
    <scope>NUCLEOTIDE SEQUENCE</scope>
    <source>
        <strain evidence="8">EsbW_18-Q3-R4-48_MAXAC.044</strain>
    </source>
</reference>
<dbReference type="GO" id="GO:0016829">
    <property type="term" value="F:lyase activity"/>
    <property type="evidence" value="ECO:0007669"/>
    <property type="project" value="UniProtKB-KW"/>
</dbReference>
<protein>
    <recommendedName>
        <fullName evidence="4">siroheme decarboxylase</fullName>
        <ecNumber evidence="4">4.1.1.111</ecNumber>
    </recommendedName>
</protein>
<feature type="domain" description="Siroheme decarboxylase AsnC-like ligand binding" evidence="6">
    <location>
        <begin position="76"/>
        <end position="152"/>
    </location>
</feature>
<evidence type="ECO:0000256" key="2">
    <source>
        <dbReference type="ARBA" id="ARBA00023444"/>
    </source>
</evidence>
<proteinExistence type="inferred from homology"/>
<dbReference type="AlphaFoldDB" id="A0A9D7IGH2"/>
<dbReference type="Pfam" id="PF17805">
    <property type="entry name" value="AsnC_trans_reg2"/>
    <property type="match status" value="1"/>
</dbReference>
<sequence length="162" mass="18446">MRERVAINQIDEIERAIIDRLQGGFPVCEQPFAEAAVELGIDEEELLSRLRGLLEARVLTRFGPMFQVERMGGAFVLAAMCVPDEDWERVVATVNSFPEVAHNYRRESEKCCNFNMWFVLATETPGGIDRAVSKIEEASGLPVYAFPKIKEYFVEMKLQVRT</sequence>
<dbReference type="PANTHER" id="PTHR43413">
    <property type="entry name" value="TRANSCRIPTIONAL REGULATOR, ASNC FAMILY"/>
    <property type="match status" value="1"/>
</dbReference>
<accession>A0A9D7IGH2</accession>
<comment type="similarity">
    <text evidence="3">Belongs to the Ahb/Nir family.</text>
</comment>
<dbReference type="Gene3D" id="3.30.70.3460">
    <property type="match status" value="1"/>
</dbReference>
<evidence type="ECO:0000259" key="7">
    <source>
        <dbReference type="Pfam" id="PF22451"/>
    </source>
</evidence>
<dbReference type="Gene3D" id="1.10.10.2890">
    <property type="match status" value="1"/>
</dbReference>
<dbReference type="EMBL" id="JADJNC010000003">
    <property type="protein sequence ID" value="MBK7421864.1"/>
    <property type="molecule type" value="Genomic_DNA"/>
</dbReference>
<comment type="caution">
    <text evidence="8">The sequence shown here is derived from an EMBL/GenBank/DDBJ whole genome shotgun (WGS) entry which is preliminary data.</text>
</comment>
<evidence type="ECO:0000256" key="1">
    <source>
        <dbReference type="ARBA" id="ARBA00023239"/>
    </source>
</evidence>
<evidence type="ECO:0000313" key="8">
    <source>
        <dbReference type="EMBL" id="MBK7421864.1"/>
    </source>
</evidence>
<feature type="domain" description="Siroheme decarboxylase NirL-like HTH" evidence="7">
    <location>
        <begin position="14"/>
        <end position="58"/>
    </location>
</feature>
<evidence type="ECO:0000256" key="3">
    <source>
        <dbReference type="ARBA" id="ARBA00023457"/>
    </source>
</evidence>
<dbReference type="Proteomes" id="UP000886602">
    <property type="component" value="Unassembled WGS sequence"/>
</dbReference>
<name>A0A9D7IGH2_9RHOO</name>
<dbReference type="Pfam" id="PF22451">
    <property type="entry name" value="NirdL-like_HTH"/>
    <property type="match status" value="1"/>
</dbReference>
<keyword evidence="1" id="KW-0456">Lyase</keyword>
<dbReference type="InterPro" id="IPR053953">
    <property type="entry name" value="NirdL-like_HTH"/>
</dbReference>
<dbReference type="InterPro" id="IPR050684">
    <property type="entry name" value="HTH-Siroheme_Decarb"/>
</dbReference>
<evidence type="ECO:0000256" key="4">
    <source>
        <dbReference type="ARBA" id="ARBA00023471"/>
    </source>
</evidence>
<comment type="catalytic activity">
    <reaction evidence="5">
        <text>siroheme + 2 H(+) = 12,18-didecarboxysiroheme + 2 CO2</text>
        <dbReference type="Rhea" id="RHEA:19093"/>
        <dbReference type="ChEBI" id="CHEBI:15378"/>
        <dbReference type="ChEBI" id="CHEBI:16526"/>
        <dbReference type="ChEBI" id="CHEBI:60052"/>
        <dbReference type="ChEBI" id="CHEBI:140497"/>
        <dbReference type="EC" id="4.1.1.111"/>
    </reaction>
</comment>
<evidence type="ECO:0000313" key="9">
    <source>
        <dbReference type="Proteomes" id="UP000886602"/>
    </source>
</evidence>
<gene>
    <name evidence="8" type="ORF">IPJ48_01510</name>
</gene>
<evidence type="ECO:0000259" key="6">
    <source>
        <dbReference type="Pfam" id="PF17805"/>
    </source>
</evidence>